<feature type="domain" description="J" evidence="1">
    <location>
        <begin position="6"/>
        <end position="69"/>
    </location>
</feature>
<proteinExistence type="predicted"/>
<dbReference type="GO" id="GO:0005737">
    <property type="term" value="C:cytoplasm"/>
    <property type="evidence" value="ECO:0007669"/>
    <property type="project" value="TreeGrafter"/>
</dbReference>
<dbReference type="PANTHER" id="PTHR45504">
    <property type="entry name" value="CHAPERONE DNAJ-DOMAIN SUPERFAMILY PROTEIN"/>
    <property type="match status" value="1"/>
</dbReference>
<dbReference type="InterPro" id="IPR036869">
    <property type="entry name" value="J_dom_sf"/>
</dbReference>
<dbReference type="EMBL" id="FOSP01000012">
    <property type="protein sequence ID" value="SFK67436.1"/>
    <property type="molecule type" value="Genomic_DNA"/>
</dbReference>
<dbReference type="AlphaFoldDB" id="A0A1I4BHK8"/>
<evidence type="ECO:0000313" key="3">
    <source>
        <dbReference type="Proteomes" id="UP000199533"/>
    </source>
</evidence>
<name>A0A1I4BHK8_9PROT</name>
<dbReference type="RefSeq" id="WP_090699304.1">
    <property type="nucleotide sequence ID" value="NZ_FOSP01000012.1"/>
</dbReference>
<dbReference type="Proteomes" id="UP000199533">
    <property type="component" value="Unassembled WGS sequence"/>
</dbReference>
<dbReference type="InterPro" id="IPR001623">
    <property type="entry name" value="DnaJ_domain"/>
</dbReference>
<dbReference type="STRING" id="52441.SAMN05216302_10128"/>
<sequence length="336" mass="38190">MEERRNLYRTLCAQPDAPLTVIKVNHRVLMQKLRLHPDQSLADLQANVLNTAYAVLQDPLSRADYDRGLQKRYPIRKLSLGPFAAGTVKSFPDRFGKIAKKNRRNYYRILQVQPDAPVAIIIASYHALTKYPYQDLELLDEAYSVLVNPVVRSRYDALLTGSLLSSTKNLLPVNGHANDFKPVVSDKVVLYSKLNATTDKHYCIFCHTLYTEQLSPYQNDICLECASPLPVAINEPVEQAHRAIMRVSVQGEFRFYLFWPDVPYDGIFQDLSPMGMRFLTDVSLNVDDVLKIDAPNFQAVVEVVHKQFDGAYTSVGVRFLTIKFEQERGNFLTVSA</sequence>
<dbReference type="Gene3D" id="1.10.287.110">
    <property type="entry name" value="DnaJ domain"/>
    <property type="match status" value="1"/>
</dbReference>
<dbReference type="SUPFAM" id="SSF46565">
    <property type="entry name" value="Chaperone J-domain"/>
    <property type="match status" value="2"/>
</dbReference>
<keyword evidence="3" id="KW-1185">Reference proteome</keyword>
<evidence type="ECO:0000259" key="1">
    <source>
        <dbReference type="PROSITE" id="PS50076"/>
    </source>
</evidence>
<dbReference type="OrthoDB" id="9779622at2"/>
<dbReference type="PANTHER" id="PTHR45504:SF3">
    <property type="entry name" value="CHAPERONE DNAJ-DOMAIN SUPERFAMILY PROTEIN"/>
    <property type="match status" value="1"/>
</dbReference>
<gene>
    <name evidence="2" type="ORF">SAMN05216302_10128</name>
</gene>
<evidence type="ECO:0000313" key="2">
    <source>
        <dbReference type="EMBL" id="SFK67436.1"/>
    </source>
</evidence>
<accession>A0A1I4BHK8</accession>
<dbReference type="PROSITE" id="PS50076">
    <property type="entry name" value="DNAJ_2"/>
    <property type="match status" value="1"/>
</dbReference>
<organism evidence="2 3">
    <name type="scientific">Nitrosomonas aestuarii</name>
    <dbReference type="NCBI Taxonomy" id="52441"/>
    <lineage>
        <taxon>Bacteria</taxon>
        <taxon>Pseudomonadati</taxon>
        <taxon>Pseudomonadota</taxon>
        <taxon>Betaproteobacteria</taxon>
        <taxon>Nitrosomonadales</taxon>
        <taxon>Nitrosomonadaceae</taxon>
        <taxon>Nitrosomonas</taxon>
    </lineage>
</organism>
<reference evidence="3" key="1">
    <citation type="submission" date="2016-10" db="EMBL/GenBank/DDBJ databases">
        <authorList>
            <person name="Varghese N."/>
            <person name="Submissions S."/>
        </authorList>
    </citation>
    <scope>NUCLEOTIDE SEQUENCE [LARGE SCALE GENOMIC DNA]</scope>
    <source>
        <strain evidence="3">Nm69</strain>
    </source>
</reference>
<protein>
    <recommendedName>
        <fullName evidence="1">J domain-containing protein</fullName>
    </recommendedName>
</protein>